<dbReference type="GO" id="GO:0006098">
    <property type="term" value="P:pentose-phosphate shunt"/>
    <property type="evidence" value="ECO:0007669"/>
    <property type="project" value="UniProtKB-UniRule"/>
</dbReference>
<evidence type="ECO:0000256" key="4">
    <source>
        <dbReference type="ARBA" id="ARBA00001947"/>
    </source>
</evidence>
<keyword evidence="13" id="KW-0464">Manganese</keyword>
<dbReference type="NCBIfam" id="NF004076">
    <property type="entry name" value="PRK05581.1-4"/>
    <property type="match status" value="1"/>
</dbReference>
<dbReference type="InterPro" id="IPR026019">
    <property type="entry name" value="Ribul_P_3_epim"/>
</dbReference>
<evidence type="ECO:0000256" key="11">
    <source>
        <dbReference type="PIRNR" id="PIRNR001461"/>
    </source>
</evidence>
<comment type="cofactor">
    <cofactor evidence="2">
        <name>Mn(2+)</name>
        <dbReference type="ChEBI" id="CHEBI:29035"/>
    </cofactor>
</comment>
<sequence length="222" mass="24051">MKLIAPSILAADFANLNKSIKLVEEAGCDMLHIDVMDGRFVPNITIGPVVVESLRRVTDMPFDVHLMIVEPEKYIETFAEAGADMITVQAEACVHLDRIIQQVKSTGTKVGVALNPSTPEYLLDYVLDQLDMVLVMSVNPGFGGQKFINGSLRKITSLKAMIEKKGLNVKIQVDGGVNQNNISKISQAGADIFVAGSAIFNSTKPAEAVKHLRAAAVSEEER</sequence>
<evidence type="ECO:0000313" key="16">
    <source>
        <dbReference type="Proteomes" id="UP000199287"/>
    </source>
</evidence>
<dbReference type="HAMAP" id="MF_02227">
    <property type="entry name" value="RPE"/>
    <property type="match status" value="1"/>
</dbReference>
<feature type="binding site" evidence="10 14">
    <location>
        <begin position="141"/>
        <end position="144"/>
    </location>
    <ligand>
        <name>substrate</name>
    </ligand>
</feature>
<evidence type="ECO:0000256" key="14">
    <source>
        <dbReference type="PIRSR" id="PIRSR001461-3"/>
    </source>
</evidence>
<dbReference type="SUPFAM" id="SSF51366">
    <property type="entry name" value="Ribulose-phoshate binding barrel"/>
    <property type="match status" value="1"/>
</dbReference>
<evidence type="ECO:0000256" key="9">
    <source>
        <dbReference type="ARBA" id="ARBA00023235"/>
    </source>
</evidence>
<dbReference type="PROSITE" id="PS01086">
    <property type="entry name" value="RIBUL_P_3_EPIMER_2"/>
    <property type="match status" value="1"/>
</dbReference>
<comment type="function">
    <text evidence="10">Catalyzes the reversible epimerization of D-ribulose 5-phosphate to D-xylulose 5-phosphate.</text>
</comment>
<comment type="cofactor">
    <cofactor evidence="4">
        <name>Zn(2+)</name>
        <dbReference type="ChEBI" id="CHEBI:29105"/>
    </cofactor>
</comment>
<comment type="catalytic activity">
    <reaction evidence="1 10 11">
        <text>D-ribulose 5-phosphate = D-xylulose 5-phosphate</text>
        <dbReference type="Rhea" id="RHEA:13677"/>
        <dbReference type="ChEBI" id="CHEBI:57737"/>
        <dbReference type="ChEBI" id="CHEBI:58121"/>
        <dbReference type="EC" id="5.1.3.1"/>
    </reaction>
</comment>
<feature type="binding site" evidence="10 14">
    <location>
        <begin position="196"/>
        <end position="197"/>
    </location>
    <ligand>
        <name>substrate</name>
    </ligand>
</feature>
<dbReference type="Pfam" id="PF00834">
    <property type="entry name" value="Ribul_P_3_epim"/>
    <property type="match status" value="1"/>
</dbReference>
<dbReference type="GO" id="GO:0046872">
    <property type="term" value="F:metal ion binding"/>
    <property type="evidence" value="ECO:0007669"/>
    <property type="project" value="UniProtKB-UniRule"/>
</dbReference>
<accession>A0A1I3AMZ4</accession>
<dbReference type="InterPro" id="IPR000056">
    <property type="entry name" value="Ribul_P_3_epim-like"/>
</dbReference>
<keyword evidence="13" id="KW-0862">Zinc</keyword>
<evidence type="ECO:0000256" key="5">
    <source>
        <dbReference type="ARBA" id="ARBA00001954"/>
    </source>
</evidence>
<dbReference type="PANTHER" id="PTHR11749">
    <property type="entry name" value="RIBULOSE-5-PHOSPHATE-3-EPIMERASE"/>
    <property type="match status" value="1"/>
</dbReference>
<evidence type="ECO:0000256" key="1">
    <source>
        <dbReference type="ARBA" id="ARBA00001782"/>
    </source>
</evidence>
<dbReference type="OrthoDB" id="1645589at2"/>
<evidence type="ECO:0000256" key="8">
    <source>
        <dbReference type="ARBA" id="ARBA00022723"/>
    </source>
</evidence>
<reference evidence="16" key="1">
    <citation type="submission" date="2016-10" db="EMBL/GenBank/DDBJ databases">
        <authorList>
            <person name="Varghese N."/>
            <person name="Submissions S."/>
        </authorList>
    </citation>
    <scope>NUCLEOTIDE SEQUENCE [LARGE SCALE GENOMIC DNA]</scope>
    <source>
        <strain evidence="16">Z-7934</strain>
    </source>
</reference>
<dbReference type="GO" id="GO:0019323">
    <property type="term" value="P:pentose catabolic process"/>
    <property type="evidence" value="ECO:0007669"/>
    <property type="project" value="UniProtKB-UniRule"/>
</dbReference>
<dbReference type="GO" id="GO:0004750">
    <property type="term" value="F:D-ribulose-phosphate 3-epimerase activity"/>
    <property type="evidence" value="ECO:0007669"/>
    <property type="project" value="UniProtKB-UniRule"/>
</dbReference>
<dbReference type="GO" id="GO:0005737">
    <property type="term" value="C:cytoplasm"/>
    <property type="evidence" value="ECO:0007669"/>
    <property type="project" value="UniProtKB-ARBA"/>
</dbReference>
<feature type="binding site" evidence="10 13">
    <location>
        <position position="65"/>
    </location>
    <ligand>
        <name>a divalent metal cation</name>
        <dbReference type="ChEBI" id="CHEBI:60240"/>
    </ligand>
</feature>
<name>A0A1I3AMZ4_9FIRM</name>
<evidence type="ECO:0000256" key="13">
    <source>
        <dbReference type="PIRSR" id="PIRSR001461-2"/>
    </source>
</evidence>
<keyword evidence="13" id="KW-0170">Cobalt</keyword>
<feature type="active site" description="Proton donor" evidence="10 12">
    <location>
        <position position="174"/>
    </location>
</feature>
<dbReference type="PIRSF" id="PIRSF001461">
    <property type="entry name" value="RPE"/>
    <property type="match status" value="1"/>
</dbReference>
<comment type="similarity">
    <text evidence="6 10 11">Belongs to the ribulose-phosphate 3-epimerase family.</text>
</comment>
<gene>
    <name evidence="10" type="primary">rpe</name>
    <name evidence="15" type="ORF">SAMN05192551_101297</name>
</gene>
<dbReference type="CDD" id="cd00429">
    <property type="entry name" value="RPE"/>
    <property type="match status" value="1"/>
</dbReference>
<evidence type="ECO:0000256" key="10">
    <source>
        <dbReference type="HAMAP-Rule" id="MF_02227"/>
    </source>
</evidence>
<feature type="binding site" evidence="10 14">
    <location>
        <position position="7"/>
    </location>
    <ligand>
        <name>substrate</name>
    </ligand>
</feature>
<comment type="cofactor">
    <cofactor evidence="10 13">
        <name>a divalent metal cation</name>
        <dbReference type="ChEBI" id="CHEBI:60240"/>
    </cofactor>
    <text evidence="10 13">Binds 1 divalent metal cation per subunit.</text>
</comment>
<feature type="binding site" evidence="10 14">
    <location>
        <position position="65"/>
    </location>
    <ligand>
        <name>substrate</name>
    </ligand>
</feature>
<comment type="pathway">
    <text evidence="10">Carbohydrate degradation.</text>
</comment>
<dbReference type="InterPro" id="IPR011060">
    <property type="entry name" value="RibuloseP-bd_barrel"/>
</dbReference>
<feature type="binding site" evidence="10 13">
    <location>
        <position position="32"/>
    </location>
    <ligand>
        <name>a divalent metal cation</name>
        <dbReference type="ChEBI" id="CHEBI:60240"/>
    </ligand>
</feature>
<dbReference type="Gene3D" id="3.20.20.70">
    <property type="entry name" value="Aldolase class I"/>
    <property type="match status" value="1"/>
</dbReference>
<dbReference type="InterPro" id="IPR013785">
    <property type="entry name" value="Aldolase_TIM"/>
</dbReference>
<evidence type="ECO:0000313" key="15">
    <source>
        <dbReference type="EMBL" id="SFH51079.1"/>
    </source>
</evidence>
<dbReference type="Proteomes" id="UP000199287">
    <property type="component" value="Unassembled WGS sequence"/>
</dbReference>
<dbReference type="RefSeq" id="WP_093368854.1">
    <property type="nucleotide sequence ID" value="NZ_FOQA01000001.1"/>
</dbReference>
<dbReference type="STRING" id="69895.SAMN05192551_101297"/>
<organism evidence="15 16">
    <name type="scientific">Tindallia magadiensis</name>
    <dbReference type="NCBI Taxonomy" id="69895"/>
    <lineage>
        <taxon>Bacteria</taxon>
        <taxon>Bacillati</taxon>
        <taxon>Bacillota</taxon>
        <taxon>Clostridia</taxon>
        <taxon>Peptostreptococcales</taxon>
        <taxon>Tindalliaceae</taxon>
        <taxon>Tindallia</taxon>
    </lineage>
</organism>
<dbReference type="FunFam" id="3.20.20.70:FF:000004">
    <property type="entry name" value="Ribulose-phosphate 3-epimerase"/>
    <property type="match status" value="1"/>
</dbReference>
<comment type="cofactor">
    <cofactor evidence="3">
        <name>Co(2+)</name>
        <dbReference type="ChEBI" id="CHEBI:48828"/>
    </cofactor>
</comment>
<feature type="binding site" evidence="10 13">
    <location>
        <position position="174"/>
    </location>
    <ligand>
        <name>a divalent metal cation</name>
        <dbReference type="ChEBI" id="CHEBI:60240"/>
    </ligand>
</feature>
<keyword evidence="9 10" id="KW-0413">Isomerase</keyword>
<feature type="binding site" evidence="10">
    <location>
        <begin position="174"/>
        <end position="176"/>
    </location>
    <ligand>
        <name>substrate</name>
    </ligand>
</feature>
<dbReference type="AlphaFoldDB" id="A0A1I3AMZ4"/>
<dbReference type="NCBIfam" id="TIGR01163">
    <property type="entry name" value="rpe"/>
    <property type="match status" value="1"/>
</dbReference>
<feature type="binding site" evidence="14">
    <location>
        <position position="176"/>
    </location>
    <ligand>
        <name>substrate</name>
    </ligand>
</feature>
<dbReference type="PROSITE" id="PS01085">
    <property type="entry name" value="RIBUL_P_3_EPIMER_1"/>
    <property type="match status" value="1"/>
</dbReference>
<dbReference type="EMBL" id="FOQA01000001">
    <property type="protein sequence ID" value="SFH51079.1"/>
    <property type="molecule type" value="Genomic_DNA"/>
</dbReference>
<evidence type="ECO:0000256" key="12">
    <source>
        <dbReference type="PIRSR" id="PIRSR001461-1"/>
    </source>
</evidence>
<evidence type="ECO:0000256" key="7">
    <source>
        <dbReference type="ARBA" id="ARBA00013188"/>
    </source>
</evidence>
<feature type="binding site" evidence="10 13">
    <location>
        <position position="34"/>
    </location>
    <ligand>
        <name>a divalent metal cation</name>
        <dbReference type="ChEBI" id="CHEBI:60240"/>
    </ligand>
</feature>
<protein>
    <recommendedName>
        <fullName evidence="7 10">Ribulose-phosphate 3-epimerase</fullName>
        <ecNumber evidence="7 10">5.1.3.1</ecNumber>
    </recommendedName>
</protein>
<evidence type="ECO:0000256" key="2">
    <source>
        <dbReference type="ARBA" id="ARBA00001936"/>
    </source>
</evidence>
<feature type="active site" description="Proton acceptor" evidence="10 12">
    <location>
        <position position="34"/>
    </location>
</feature>
<proteinExistence type="inferred from homology"/>
<dbReference type="EC" id="5.1.3.1" evidence="7 10"/>
<evidence type="ECO:0000256" key="6">
    <source>
        <dbReference type="ARBA" id="ARBA00009541"/>
    </source>
</evidence>
<keyword evidence="10 11" id="KW-0119">Carbohydrate metabolism</keyword>
<keyword evidence="16" id="KW-1185">Reference proteome</keyword>
<keyword evidence="8 10" id="KW-0479">Metal-binding</keyword>
<evidence type="ECO:0000256" key="3">
    <source>
        <dbReference type="ARBA" id="ARBA00001941"/>
    </source>
</evidence>
<comment type="cofactor">
    <cofactor evidence="5">
        <name>Fe(2+)</name>
        <dbReference type="ChEBI" id="CHEBI:29033"/>
    </cofactor>
</comment>